<protein>
    <submittedName>
        <fullName evidence="3">Condensation domain-containing protein</fullName>
    </submittedName>
</protein>
<dbReference type="Gene3D" id="3.30.559.10">
    <property type="entry name" value="Chloramphenicol acetyltransferase-like domain"/>
    <property type="match status" value="1"/>
</dbReference>
<dbReference type="Pfam" id="PF00668">
    <property type="entry name" value="Condensation"/>
    <property type="match status" value="1"/>
</dbReference>
<evidence type="ECO:0000259" key="2">
    <source>
        <dbReference type="Pfam" id="PF00668"/>
    </source>
</evidence>
<dbReference type="SUPFAM" id="SSF47336">
    <property type="entry name" value="ACP-like"/>
    <property type="match status" value="1"/>
</dbReference>
<name>A0ABW6J343_STRWE</name>
<evidence type="ECO:0000313" key="4">
    <source>
        <dbReference type="Proteomes" id="UP001600424"/>
    </source>
</evidence>
<dbReference type="InterPro" id="IPR023213">
    <property type="entry name" value="CAT-like_dom_sf"/>
</dbReference>
<dbReference type="Proteomes" id="UP001600424">
    <property type="component" value="Unassembled WGS sequence"/>
</dbReference>
<evidence type="ECO:0000256" key="1">
    <source>
        <dbReference type="SAM" id="MobiDB-lite"/>
    </source>
</evidence>
<proteinExistence type="predicted"/>
<feature type="domain" description="Condensation" evidence="2">
    <location>
        <begin position="2"/>
        <end position="441"/>
    </location>
</feature>
<feature type="region of interest" description="Disordered" evidence="1">
    <location>
        <begin position="449"/>
        <end position="482"/>
    </location>
</feature>
<organism evidence="3 4">
    <name type="scientific">Streptomyces wedmorensis</name>
    <dbReference type="NCBI Taxonomy" id="43759"/>
    <lineage>
        <taxon>Bacteria</taxon>
        <taxon>Bacillati</taxon>
        <taxon>Actinomycetota</taxon>
        <taxon>Actinomycetes</taxon>
        <taxon>Kitasatosporales</taxon>
        <taxon>Streptomycetaceae</taxon>
        <taxon>Streptomyces</taxon>
    </lineage>
</organism>
<sequence>MFPLSASQQIVWLQQKVVPDSRAYHATAVVDFHGEIQPKVLRQCVSDAVGRHDAMRIRICDEGSAIAFQEVVESLDIEIPEYDLRGAEDPEERRAELLRSQVLAEFDLRNAPLARWTLVRLGDGHWQLFMTEHHLVHDGRSTVEFLAGVFRQYAAEVTGGEFVAEAAPSYEEYVAHTNSDEYRARVAADVAWWADRLEGARFTVDFPGIGTRRSALFDHRGGQFRQAVPADLMARVSAAAQEGGHTVFATLLAVYAELCRRHSGQNDLVIGMPFANRPPGFERTVGMMVGAVPLRLAIDPDAPGGDVATEAMEAIFDAIDHESAPIQELVKATKRSSKGLGNPLFNIMFAMHDAPCPPMDAPGLSVDMQIAVGANSTKFDLSVVVMPGKVLHGTGGEHGYELVWEYSTQVFAPEHVELLATGFETLLRAYVAQPHEPIGSLAPTVVAPPADDDRAAGQVPAAAAADVEPPAAAARPAGGGEGSDSLWLQAFRHILERDDIDEDDDFFQVGGYSLLVPMLLSHYESLAGWRPPTSLVFEFSSPLELEAASAEHLRQPSGVQG</sequence>
<dbReference type="InterPro" id="IPR036736">
    <property type="entry name" value="ACP-like_sf"/>
</dbReference>
<comment type="caution">
    <text evidence="3">The sequence shown here is derived from an EMBL/GenBank/DDBJ whole genome shotgun (WGS) entry which is preliminary data.</text>
</comment>
<evidence type="ECO:0000313" key="3">
    <source>
        <dbReference type="EMBL" id="MFE5984353.1"/>
    </source>
</evidence>
<dbReference type="Gene3D" id="1.10.1200.10">
    <property type="entry name" value="ACP-like"/>
    <property type="match status" value="1"/>
</dbReference>
<dbReference type="SUPFAM" id="SSF52777">
    <property type="entry name" value="CoA-dependent acyltransferases"/>
    <property type="match status" value="2"/>
</dbReference>
<dbReference type="Gene3D" id="3.30.559.30">
    <property type="entry name" value="Nonribosomal peptide synthetase, condensation domain"/>
    <property type="match status" value="1"/>
</dbReference>
<dbReference type="EMBL" id="JBHTRV010000032">
    <property type="protein sequence ID" value="MFE5984353.1"/>
    <property type="molecule type" value="Genomic_DNA"/>
</dbReference>
<reference evidence="3 4" key="1">
    <citation type="submission" date="2024-09" db="EMBL/GenBank/DDBJ databases">
        <title>The Natural Products Discovery Center: Release of the First 8490 Sequenced Strains for Exploring Actinobacteria Biosynthetic Diversity.</title>
        <authorList>
            <person name="Kalkreuter E."/>
            <person name="Kautsar S.A."/>
            <person name="Yang D."/>
            <person name="Bader C.D."/>
            <person name="Teijaro C.N."/>
            <person name="Fluegel L."/>
            <person name="Davis C.M."/>
            <person name="Simpson J.R."/>
            <person name="Lauterbach L."/>
            <person name="Steele A.D."/>
            <person name="Gui C."/>
            <person name="Meng S."/>
            <person name="Li G."/>
            <person name="Viehrig K."/>
            <person name="Ye F."/>
            <person name="Su P."/>
            <person name="Kiefer A.F."/>
            <person name="Nichols A."/>
            <person name="Cepeda A.J."/>
            <person name="Yan W."/>
            <person name="Fan B."/>
            <person name="Jiang Y."/>
            <person name="Adhikari A."/>
            <person name="Zheng C.-J."/>
            <person name="Schuster L."/>
            <person name="Cowan T.M."/>
            <person name="Smanski M.J."/>
            <person name="Chevrette M.G."/>
            <person name="De Carvalho L.P.S."/>
            <person name="Shen B."/>
        </authorList>
    </citation>
    <scope>NUCLEOTIDE SEQUENCE [LARGE SCALE GENOMIC DNA]</scope>
    <source>
        <strain evidence="3 4">NPDC056472</strain>
    </source>
</reference>
<feature type="compositionally biased region" description="Low complexity" evidence="1">
    <location>
        <begin position="456"/>
        <end position="476"/>
    </location>
</feature>
<dbReference type="PANTHER" id="PTHR45527:SF1">
    <property type="entry name" value="FATTY ACID SYNTHASE"/>
    <property type="match status" value="1"/>
</dbReference>
<keyword evidence="4" id="KW-1185">Reference proteome</keyword>
<dbReference type="RefSeq" id="WP_386250346.1">
    <property type="nucleotide sequence ID" value="NZ_JBHTRV010000032.1"/>
</dbReference>
<accession>A0ABW6J343</accession>
<dbReference type="InterPro" id="IPR001242">
    <property type="entry name" value="Condensation_dom"/>
</dbReference>
<dbReference type="PANTHER" id="PTHR45527">
    <property type="entry name" value="NONRIBOSOMAL PEPTIDE SYNTHETASE"/>
    <property type="match status" value="1"/>
</dbReference>
<gene>
    <name evidence="3" type="ORF">ACFQ63_32240</name>
</gene>